<feature type="compositionally biased region" description="Low complexity" evidence="1">
    <location>
        <begin position="109"/>
        <end position="118"/>
    </location>
</feature>
<feature type="compositionally biased region" description="Polar residues" evidence="1">
    <location>
        <begin position="1"/>
        <end position="11"/>
    </location>
</feature>
<organism evidence="2 3">
    <name type="scientific">Blyttiomyces helicus</name>
    <dbReference type="NCBI Taxonomy" id="388810"/>
    <lineage>
        <taxon>Eukaryota</taxon>
        <taxon>Fungi</taxon>
        <taxon>Fungi incertae sedis</taxon>
        <taxon>Chytridiomycota</taxon>
        <taxon>Chytridiomycota incertae sedis</taxon>
        <taxon>Chytridiomycetes</taxon>
        <taxon>Chytridiomycetes incertae sedis</taxon>
        <taxon>Blyttiomyces</taxon>
    </lineage>
</organism>
<dbReference type="AlphaFoldDB" id="A0A4P9WLE6"/>
<protein>
    <submittedName>
        <fullName evidence="2">Uncharacterized protein</fullName>
    </submittedName>
</protein>
<sequence length="425" mass="45385">MYLQQGLQRASLTARGRASAPSFAPPDEFRGKTAEVVAARPTIKSQKTATSTEAPTSQPEKRGGPSSATNNFFGVVKDCAIDLKALLDKKKEERSNGGGENEAAENDAESQAAEGAEGAQEKAKAQGEGRGAPLVYVFFSGKGLRGDTQANDQSGVFPLFLCVTSEENDCSFVGLLLHFQLEAGRSSAAEGAARKMTERRMSGGRGGSQADFDDILNAGGRGRTPPRSSLPAFIFPHVYGEGLNSNKSPDLGVGTAGSRWGCCGQVVVRCSCPSLCSPNGTHNHFEQNAGGERGGEDVEAQSSFLMAVATPSLCWQEAGMSSSRAIRPRGPMCSTSHHCRVFLSAAMPLFFALAMGTAFRQHNMIRLSFEDQGNSLDKLWTKFQRGFSSRGRETPLISQESRVKLEGVFDSRTRETPSISPLVVL</sequence>
<reference evidence="3" key="1">
    <citation type="journal article" date="2018" name="Nat. Microbiol.">
        <title>Leveraging single-cell genomics to expand the fungal tree of life.</title>
        <authorList>
            <person name="Ahrendt S.R."/>
            <person name="Quandt C.A."/>
            <person name="Ciobanu D."/>
            <person name="Clum A."/>
            <person name="Salamov A."/>
            <person name="Andreopoulos B."/>
            <person name="Cheng J.F."/>
            <person name="Woyke T."/>
            <person name="Pelin A."/>
            <person name="Henrissat B."/>
            <person name="Reynolds N.K."/>
            <person name="Benny G.L."/>
            <person name="Smith M.E."/>
            <person name="James T.Y."/>
            <person name="Grigoriev I.V."/>
        </authorList>
    </citation>
    <scope>NUCLEOTIDE SEQUENCE [LARGE SCALE GENOMIC DNA]</scope>
</reference>
<feature type="region of interest" description="Disordered" evidence="1">
    <location>
        <begin position="1"/>
        <end position="69"/>
    </location>
</feature>
<keyword evidence="3" id="KW-1185">Reference proteome</keyword>
<evidence type="ECO:0000313" key="2">
    <source>
        <dbReference type="EMBL" id="RKO92428.1"/>
    </source>
</evidence>
<accession>A0A4P9WLE6</accession>
<proteinExistence type="predicted"/>
<gene>
    <name evidence="2" type="ORF">BDK51DRAFT_34174</name>
</gene>
<feature type="region of interest" description="Disordered" evidence="1">
    <location>
        <begin position="91"/>
        <end position="127"/>
    </location>
</feature>
<evidence type="ECO:0000313" key="3">
    <source>
        <dbReference type="Proteomes" id="UP000269721"/>
    </source>
</evidence>
<name>A0A4P9WLE6_9FUNG</name>
<feature type="compositionally biased region" description="Polar residues" evidence="1">
    <location>
        <begin position="43"/>
        <end position="58"/>
    </location>
</feature>
<dbReference type="Proteomes" id="UP000269721">
    <property type="component" value="Unassembled WGS sequence"/>
</dbReference>
<dbReference type="EMBL" id="KZ994640">
    <property type="protein sequence ID" value="RKO92428.1"/>
    <property type="molecule type" value="Genomic_DNA"/>
</dbReference>
<evidence type="ECO:0000256" key="1">
    <source>
        <dbReference type="SAM" id="MobiDB-lite"/>
    </source>
</evidence>